<keyword evidence="2" id="KW-1185">Reference proteome</keyword>
<evidence type="ECO:0000313" key="1">
    <source>
        <dbReference type="EMBL" id="KAL2072800.1"/>
    </source>
</evidence>
<comment type="caution">
    <text evidence="1">The sequence shown here is derived from an EMBL/GenBank/DDBJ whole genome shotgun (WGS) entry which is preliminary data.</text>
</comment>
<proteinExistence type="predicted"/>
<sequence>MQAKGPMVSASAVASVASLNNLMESADTQRICDMFLSFRKSHCRDERPLLRTVAAAISGLARNVWMELGAVEVKRVYQQHGFTNYSSGGGWKDRR</sequence>
<name>A0ABR4CS68_9HELO</name>
<evidence type="ECO:0000313" key="2">
    <source>
        <dbReference type="Proteomes" id="UP001595075"/>
    </source>
</evidence>
<dbReference type="EMBL" id="JAZHXI010000004">
    <property type="protein sequence ID" value="KAL2072800.1"/>
    <property type="molecule type" value="Genomic_DNA"/>
</dbReference>
<feature type="non-terminal residue" evidence="1">
    <location>
        <position position="95"/>
    </location>
</feature>
<accession>A0ABR4CS68</accession>
<gene>
    <name evidence="1" type="ORF">VTL71DRAFT_12143</name>
</gene>
<organism evidence="1 2">
    <name type="scientific">Oculimacula yallundae</name>
    <dbReference type="NCBI Taxonomy" id="86028"/>
    <lineage>
        <taxon>Eukaryota</taxon>
        <taxon>Fungi</taxon>
        <taxon>Dikarya</taxon>
        <taxon>Ascomycota</taxon>
        <taxon>Pezizomycotina</taxon>
        <taxon>Leotiomycetes</taxon>
        <taxon>Helotiales</taxon>
        <taxon>Ploettnerulaceae</taxon>
        <taxon>Oculimacula</taxon>
    </lineage>
</organism>
<reference evidence="1 2" key="1">
    <citation type="journal article" date="2024" name="Commun. Biol.">
        <title>Comparative genomic analysis of thermophilic fungi reveals convergent evolutionary adaptations and gene losses.</title>
        <authorList>
            <person name="Steindorff A.S."/>
            <person name="Aguilar-Pontes M.V."/>
            <person name="Robinson A.J."/>
            <person name="Andreopoulos B."/>
            <person name="LaButti K."/>
            <person name="Kuo A."/>
            <person name="Mondo S."/>
            <person name="Riley R."/>
            <person name="Otillar R."/>
            <person name="Haridas S."/>
            <person name="Lipzen A."/>
            <person name="Grimwood J."/>
            <person name="Schmutz J."/>
            <person name="Clum A."/>
            <person name="Reid I.D."/>
            <person name="Moisan M.C."/>
            <person name="Butler G."/>
            <person name="Nguyen T.T.M."/>
            <person name="Dewar K."/>
            <person name="Conant G."/>
            <person name="Drula E."/>
            <person name="Henrissat B."/>
            <person name="Hansel C."/>
            <person name="Singer S."/>
            <person name="Hutchinson M.I."/>
            <person name="de Vries R.P."/>
            <person name="Natvig D.O."/>
            <person name="Powell A.J."/>
            <person name="Tsang A."/>
            <person name="Grigoriev I.V."/>
        </authorList>
    </citation>
    <scope>NUCLEOTIDE SEQUENCE [LARGE SCALE GENOMIC DNA]</scope>
    <source>
        <strain evidence="1 2">CBS 494.80</strain>
    </source>
</reference>
<protein>
    <submittedName>
        <fullName evidence="1">Uncharacterized protein</fullName>
    </submittedName>
</protein>
<dbReference type="Proteomes" id="UP001595075">
    <property type="component" value="Unassembled WGS sequence"/>
</dbReference>